<proteinExistence type="predicted"/>
<dbReference type="EMBL" id="AP019368">
    <property type="protein sequence ID" value="BBH53561.1"/>
    <property type="molecule type" value="Genomic_DNA"/>
</dbReference>
<dbReference type="AlphaFoldDB" id="A0A4P2VL60"/>
<reference evidence="2 3" key="1">
    <citation type="submission" date="2018-12" db="EMBL/GenBank/DDBJ databases">
        <title>Rubrispira sanarue gen. nov., sp., nov., a member of the order Silvanigrellales, isolated from a brackish lake in Hamamatsu Japan.</title>
        <authorList>
            <person name="Maejima Y."/>
            <person name="Iino T."/>
            <person name="Muraguchi Y."/>
            <person name="Fukuda K."/>
            <person name="Nojiri H."/>
            <person name="Ohkuma M."/>
            <person name="Moriuchi R."/>
            <person name="Dohra H."/>
            <person name="Kimbara K."/>
            <person name="Shintani M."/>
        </authorList>
    </citation>
    <scope>NUCLEOTIDE SEQUENCE [LARGE SCALE GENOMIC DNA]</scope>
    <source>
        <strain evidence="2 3">RF1110005</strain>
    </source>
</reference>
<feature type="domain" description="Nucleotide modification associated" evidence="1">
    <location>
        <begin position="6"/>
        <end position="146"/>
    </location>
</feature>
<dbReference type="Pfam" id="PF18754">
    <property type="entry name" value="Nmad3"/>
    <property type="match status" value="1"/>
</dbReference>
<protein>
    <recommendedName>
        <fullName evidence="1">Nucleotide modification associated domain-containing protein</fullName>
    </recommendedName>
</protein>
<sequence>MNCALILKVGANLKDNQGLSPIFNDGTYEYIPSPLEKEFNKNIKHNHKHYSKLNCQNSLLHGMHLSSFVDEGTAHFDPEFYSFTYGETRKTHIPRLKELNDDDLLLFCASLQLYETTEQNFLLNGSPHLYVIGYFIIENAMQDILELKGPIIEEKLGNFKTSCNEHIIYKDQHIVTPEKKSLLLIQGDSHRSVFFKKPLRIAEECTPLPKYVKDWKMQKSKINDSIRVCLNYSQILNDLEKHGKNNHWTEWSIP</sequence>
<keyword evidence="3" id="KW-1185">Reference proteome</keyword>
<evidence type="ECO:0000313" key="3">
    <source>
        <dbReference type="Proteomes" id="UP000291236"/>
    </source>
</evidence>
<dbReference type="OrthoDB" id="9772090at2"/>
<evidence type="ECO:0000313" key="2">
    <source>
        <dbReference type="EMBL" id="BBH53561.1"/>
    </source>
</evidence>
<evidence type="ECO:0000259" key="1">
    <source>
        <dbReference type="Pfam" id="PF18754"/>
    </source>
</evidence>
<gene>
    <name evidence="2" type="ORF">JCM31447_20050</name>
</gene>
<name>A0A4P2VL60_FLUSA</name>
<accession>A0A4P2VL60</accession>
<organism evidence="2 3">
    <name type="scientific">Fluviispira sanaruensis</name>
    <dbReference type="NCBI Taxonomy" id="2493639"/>
    <lineage>
        <taxon>Bacteria</taxon>
        <taxon>Pseudomonadati</taxon>
        <taxon>Bdellovibrionota</taxon>
        <taxon>Oligoflexia</taxon>
        <taxon>Silvanigrellales</taxon>
        <taxon>Silvanigrellaceae</taxon>
        <taxon>Fluviispira</taxon>
    </lineage>
</organism>
<dbReference type="InterPro" id="IPR041135">
    <property type="entry name" value="Nmad3"/>
</dbReference>
<dbReference type="RefSeq" id="WP_130609645.1">
    <property type="nucleotide sequence ID" value="NZ_AP019368.1"/>
</dbReference>
<dbReference type="KEGG" id="sbf:JCM31447_20050"/>
<dbReference type="Proteomes" id="UP000291236">
    <property type="component" value="Chromosome"/>
</dbReference>